<proteinExistence type="predicted"/>
<dbReference type="OrthoDB" id="5953704at2"/>
<keyword evidence="2" id="KW-1185">Reference proteome</keyword>
<name>A0A369UT08_9GAMM</name>
<organism evidence="1 2">
    <name type="scientific">Dyella tabacisoli</name>
    <dbReference type="NCBI Taxonomy" id="2282381"/>
    <lineage>
        <taxon>Bacteria</taxon>
        <taxon>Pseudomonadati</taxon>
        <taxon>Pseudomonadota</taxon>
        <taxon>Gammaproteobacteria</taxon>
        <taxon>Lysobacterales</taxon>
        <taxon>Rhodanobacteraceae</taxon>
        <taxon>Dyella</taxon>
    </lineage>
</organism>
<evidence type="ECO:0000313" key="2">
    <source>
        <dbReference type="Proteomes" id="UP000253782"/>
    </source>
</evidence>
<accession>A0A369UT08</accession>
<sequence length="122" mass="13734">MRLIRIESVPPGDAPFHIREAWVGLVLPLAERIVDQPVISASRSVLANKHGFWLSVKRFLKRELEEQPTPVYAIDVLAAIDVLQRADPTAAQWWKANTPHLFHEGHLFAFSASCCIEISDIP</sequence>
<dbReference type="AlphaFoldDB" id="A0A369UT08"/>
<comment type="caution">
    <text evidence="1">The sequence shown here is derived from an EMBL/GenBank/DDBJ whole genome shotgun (WGS) entry which is preliminary data.</text>
</comment>
<gene>
    <name evidence="1" type="ORF">DVJ77_09845</name>
</gene>
<reference evidence="1 2" key="1">
    <citation type="submission" date="2018-07" db="EMBL/GenBank/DDBJ databases">
        <title>Dyella tabacisoli L4-6T, whole genome shotgun sequence.</title>
        <authorList>
            <person name="Zhou X.-K."/>
            <person name="Li W.-J."/>
            <person name="Duan Y.-Q."/>
        </authorList>
    </citation>
    <scope>NUCLEOTIDE SEQUENCE [LARGE SCALE GENOMIC DNA]</scope>
    <source>
        <strain evidence="1 2">L4-6</strain>
    </source>
</reference>
<dbReference type="EMBL" id="QQAH01000009">
    <property type="protein sequence ID" value="RDD81479.1"/>
    <property type="molecule type" value="Genomic_DNA"/>
</dbReference>
<dbReference type="RefSeq" id="WP_114845350.1">
    <property type="nucleotide sequence ID" value="NZ_JBHSPE010000005.1"/>
</dbReference>
<dbReference type="Proteomes" id="UP000253782">
    <property type="component" value="Unassembled WGS sequence"/>
</dbReference>
<protein>
    <submittedName>
        <fullName evidence="1">Uncharacterized protein</fullName>
    </submittedName>
</protein>
<evidence type="ECO:0000313" key="1">
    <source>
        <dbReference type="EMBL" id="RDD81479.1"/>
    </source>
</evidence>